<keyword evidence="10" id="KW-1185">Reference proteome</keyword>
<dbReference type="PROSITE" id="PS50928">
    <property type="entry name" value="ABC_TM1"/>
    <property type="match status" value="1"/>
</dbReference>
<evidence type="ECO:0000256" key="2">
    <source>
        <dbReference type="ARBA" id="ARBA00022448"/>
    </source>
</evidence>
<feature type="transmembrane region" description="Helical" evidence="7">
    <location>
        <begin position="88"/>
        <end position="108"/>
    </location>
</feature>
<dbReference type="EMBL" id="QOIN01000054">
    <property type="protein sequence ID" value="RCG17739.1"/>
    <property type="molecule type" value="Genomic_DNA"/>
</dbReference>
<feature type="transmembrane region" description="Helical" evidence="7">
    <location>
        <begin position="227"/>
        <end position="248"/>
    </location>
</feature>
<organism evidence="9 10">
    <name type="scientific">Streptomyces diacarni</name>
    <dbReference type="NCBI Taxonomy" id="2800381"/>
    <lineage>
        <taxon>Bacteria</taxon>
        <taxon>Bacillati</taxon>
        <taxon>Actinomycetota</taxon>
        <taxon>Actinomycetes</taxon>
        <taxon>Kitasatosporales</taxon>
        <taxon>Streptomycetaceae</taxon>
        <taxon>Streptomyces</taxon>
    </lineage>
</organism>
<feature type="transmembrane region" description="Helical" evidence="7">
    <location>
        <begin position="120"/>
        <end position="141"/>
    </location>
</feature>
<dbReference type="AlphaFoldDB" id="A0A367EJ12"/>
<evidence type="ECO:0000256" key="6">
    <source>
        <dbReference type="ARBA" id="ARBA00023136"/>
    </source>
</evidence>
<evidence type="ECO:0000256" key="4">
    <source>
        <dbReference type="ARBA" id="ARBA00022692"/>
    </source>
</evidence>
<comment type="subcellular location">
    <subcellularLocation>
        <location evidence="1 7">Cell membrane</location>
        <topology evidence="1 7">Multi-pass membrane protein</topology>
    </subcellularLocation>
</comment>
<dbReference type="SUPFAM" id="SSF161098">
    <property type="entry name" value="MetI-like"/>
    <property type="match status" value="1"/>
</dbReference>
<proteinExistence type="inferred from homology"/>
<dbReference type="InterPro" id="IPR035906">
    <property type="entry name" value="MetI-like_sf"/>
</dbReference>
<comment type="caution">
    <text evidence="9">The sequence shown here is derived from an EMBL/GenBank/DDBJ whole genome shotgun (WGS) entry which is preliminary data.</text>
</comment>
<dbReference type="GO" id="GO:0055085">
    <property type="term" value="P:transmembrane transport"/>
    <property type="evidence" value="ECO:0007669"/>
    <property type="project" value="InterPro"/>
</dbReference>
<reference evidence="9 10" key="1">
    <citation type="submission" date="2018-06" db="EMBL/GenBank/DDBJ databases">
        <title>Streptomyces reniochalinae sp. nov. and Streptomyces diacarnus sp. nov. from marine sponges.</title>
        <authorList>
            <person name="Li L."/>
        </authorList>
    </citation>
    <scope>NUCLEOTIDE SEQUENCE [LARGE SCALE GENOMIC DNA]</scope>
    <source>
        <strain evidence="9 10">LHW51701</strain>
    </source>
</reference>
<evidence type="ECO:0000256" key="5">
    <source>
        <dbReference type="ARBA" id="ARBA00022989"/>
    </source>
</evidence>
<dbReference type="PANTHER" id="PTHR30193:SF37">
    <property type="entry name" value="INNER MEMBRANE ABC TRANSPORTER PERMEASE PROTEIN YCJO"/>
    <property type="match status" value="1"/>
</dbReference>
<keyword evidence="2 7" id="KW-0813">Transport</keyword>
<evidence type="ECO:0000256" key="1">
    <source>
        <dbReference type="ARBA" id="ARBA00004651"/>
    </source>
</evidence>
<dbReference type="Pfam" id="PF00528">
    <property type="entry name" value="BPD_transp_1"/>
    <property type="match status" value="1"/>
</dbReference>
<gene>
    <name evidence="9" type="ORF">DTL70_27130</name>
</gene>
<dbReference type="Gene3D" id="1.10.3720.10">
    <property type="entry name" value="MetI-like"/>
    <property type="match status" value="1"/>
</dbReference>
<accession>A0A367EJ12</accession>
<keyword evidence="3" id="KW-1003">Cell membrane</keyword>
<evidence type="ECO:0000313" key="10">
    <source>
        <dbReference type="Proteomes" id="UP000252914"/>
    </source>
</evidence>
<evidence type="ECO:0000256" key="7">
    <source>
        <dbReference type="RuleBase" id="RU363032"/>
    </source>
</evidence>
<sequence length="303" mass="32713">MTTVKNPAARPTRRRRERAALPLLLGPSVLLIAVFVIAPAAYGVYLGLTNTQLTGFAARDPQFVGLENFRNLLGSADFLESLGRTGEFVLWSAIIGQTVLGMLAALLLRQKWLRGKGLFGALMLLPMVVPEVVASLTWASVLSSESDGTFNRLLGLFGSGAAAPLQEYPMASVILINVWRGIAFAMIMFQAALEDVPDELIEASRMDGASALQVFRHITLPLIRGPVFLYLLLTTITTVGVFGLVYFLTQGGPGQDTEITSIYIFQSAFKYSQIGLGSAASVILLILLTILGMTYARLAKVEV</sequence>
<feature type="transmembrane region" description="Helical" evidence="7">
    <location>
        <begin position="21"/>
        <end position="45"/>
    </location>
</feature>
<comment type="similarity">
    <text evidence="7">Belongs to the binding-protein-dependent transport system permease family.</text>
</comment>
<dbReference type="RefSeq" id="WP_114024652.1">
    <property type="nucleotide sequence ID" value="NZ_QOIN01000054.1"/>
</dbReference>
<feature type="transmembrane region" description="Helical" evidence="7">
    <location>
        <begin position="153"/>
        <end position="179"/>
    </location>
</feature>
<dbReference type="PANTHER" id="PTHR30193">
    <property type="entry name" value="ABC TRANSPORTER PERMEASE PROTEIN"/>
    <property type="match status" value="1"/>
</dbReference>
<dbReference type="Proteomes" id="UP000252914">
    <property type="component" value="Unassembled WGS sequence"/>
</dbReference>
<name>A0A367EJ12_9ACTN</name>
<protein>
    <submittedName>
        <fullName evidence="9">Sugar ABC transporter permease</fullName>
    </submittedName>
</protein>
<keyword evidence="5 7" id="KW-1133">Transmembrane helix</keyword>
<dbReference type="CDD" id="cd06261">
    <property type="entry name" value="TM_PBP2"/>
    <property type="match status" value="1"/>
</dbReference>
<feature type="domain" description="ABC transmembrane type-1" evidence="8">
    <location>
        <begin position="83"/>
        <end position="295"/>
    </location>
</feature>
<evidence type="ECO:0000256" key="3">
    <source>
        <dbReference type="ARBA" id="ARBA00022475"/>
    </source>
</evidence>
<evidence type="ECO:0000259" key="8">
    <source>
        <dbReference type="PROSITE" id="PS50928"/>
    </source>
</evidence>
<keyword evidence="6 7" id="KW-0472">Membrane</keyword>
<keyword evidence="4 7" id="KW-0812">Transmembrane</keyword>
<evidence type="ECO:0000313" key="9">
    <source>
        <dbReference type="EMBL" id="RCG17739.1"/>
    </source>
</evidence>
<feature type="transmembrane region" description="Helical" evidence="7">
    <location>
        <begin position="274"/>
        <end position="296"/>
    </location>
</feature>
<dbReference type="InterPro" id="IPR000515">
    <property type="entry name" value="MetI-like"/>
</dbReference>
<dbReference type="GO" id="GO:0005886">
    <property type="term" value="C:plasma membrane"/>
    <property type="evidence" value="ECO:0007669"/>
    <property type="project" value="UniProtKB-SubCell"/>
</dbReference>
<dbReference type="InterPro" id="IPR051393">
    <property type="entry name" value="ABC_transporter_permease"/>
</dbReference>